<dbReference type="SUPFAM" id="SSF46689">
    <property type="entry name" value="Homeodomain-like"/>
    <property type="match status" value="1"/>
</dbReference>
<proteinExistence type="predicted"/>
<keyword evidence="1" id="KW-0805">Transcription regulation</keyword>
<evidence type="ECO:0000259" key="4">
    <source>
        <dbReference type="PROSITE" id="PS01124"/>
    </source>
</evidence>
<evidence type="ECO:0000313" key="6">
    <source>
        <dbReference type="Proteomes" id="UP000199417"/>
    </source>
</evidence>
<dbReference type="InterPro" id="IPR018060">
    <property type="entry name" value="HTH_AraC"/>
</dbReference>
<dbReference type="PANTHER" id="PTHR47894:SF4">
    <property type="entry name" value="HTH-TYPE TRANSCRIPTIONAL REGULATOR GADX"/>
    <property type="match status" value="1"/>
</dbReference>
<name>A0A1G6T601_9NOCA</name>
<sequence length="340" mass="37620">MKPLARYATLNGYLEVCRTVGIEPRPLMTSMGIDAAGLGMQDRWVSAAAIARLLELSAVRSGHDDFGLLLAEQRQFSSLGPLSLVVRDEPNVRSAMRILSRYNHVYNEALRAQVFEASDVTTVRIDADLGEPIEARQFVELAVAALFRLLRSFIGARWQPLAVCLPHSAPADTSTHRRIFGAVVNFDHDFAGIVIETRDLDSPNRMSNPALRQYTHRVLDSFADPRDVSVAHRVRESIEILLPTGRCSAELVARSLGTDRRSLHRRLAETGQTYSTILNSARTELAERMVGRTGVSLTEIADLLAFSAPSSFSRWFHEQFGCSPTQWRIQAGTASGSVDT</sequence>
<dbReference type="Pfam" id="PF12625">
    <property type="entry name" value="Arabinose_bd"/>
    <property type="match status" value="1"/>
</dbReference>
<evidence type="ECO:0000256" key="3">
    <source>
        <dbReference type="ARBA" id="ARBA00023163"/>
    </source>
</evidence>
<keyword evidence="2 5" id="KW-0238">DNA-binding</keyword>
<dbReference type="EMBL" id="FNAB01000003">
    <property type="protein sequence ID" value="SDD24582.1"/>
    <property type="molecule type" value="Genomic_DNA"/>
</dbReference>
<organism evidence="5 6">
    <name type="scientific">Rhodococcus tukisamuensis</name>
    <dbReference type="NCBI Taxonomy" id="168276"/>
    <lineage>
        <taxon>Bacteria</taxon>
        <taxon>Bacillati</taxon>
        <taxon>Actinomycetota</taxon>
        <taxon>Actinomycetes</taxon>
        <taxon>Mycobacteriales</taxon>
        <taxon>Nocardiaceae</taxon>
        <taxon>Rhodococcus</taxon>
    </lineage>
</organism>
<keyword evidence="3" id="KW-0804">Transcription</keyword>
<accession>A0A1G6T601</accession>
<evidence type="ECO:0000313" key="5">
    <source>
        <dbReference type="EMBL" id="SDD24582.1"/>
    </source>
</evidence>
<dbReference type="Pfam" id="PF12833">
    <property type="entry name" value="HTH_18"/>
    <property type="match status" value="1"/>
</dbReference>
<dbReference type="InterPro" id="IPR009057">
    <property type="entry name" value="Homeodomain-like_sf"/>
</dbReference>
<evidence type="ECO:0000256" key="2">
    <source>
        <dbReference type="ARBA" id="ARBA00023125"/>
    </source>
</evidence>
<dbReference type="PROSITE" id="PS01124">
    <property type="entry name" value="HTH_ARAC_FAMILY_2"/>
    <property type="match status" value="1"/>
</dbReference>
<dbReference type="STRING" id="168276.SAMN05444580_103413"/>
<reference evidence="5 6" key="1">
    <citation type="submission" date="2016-10" db="EMBL/GenBank/DDBJ databases">
        <authorList>
            <person name="de Groot N.N."/>
        </authorList>
    </citation>
    <scope>NUCLEOTIDE SEQUENCE [LARGE SCALE GENOMIC DNA]</scope>
    <source>
        <strain evidence="5 6">JCM 11308</strain>
    </source>
</reference>
<keyword evidence="6" id="KW-1185">Reference proteome</keyword>
<dbReference type="InterPro" id="IPR032687">
    <property type="entry name" value="AraC-type_N"/>
</dbReference>
<dbReference type="GO" id="GO:0000976">
    <property type="term" value="F:transcription cis-regulatory region binding"/>
    <property type="evidence" value="ECO:0007669"/>
    <property type="project" value="TreeGrafter"/>
</dbReference>
<feature type="domain" description="HTH araC/xylS-type" evidence="4">
    <location>
        <begin position="232"/>
        <end position="330"/>
    </location>
</feature>
<dbReference type="GO" id="GO:0005829">
    <property type="term" value="C:cytosol"/>
    <property type="evidence" value="ECO:0007669"/>
    <property type="project" value="TreeGrafter"/>
</dbReference>
<dbReference type="GO" id="GO:0003700">
    <property type="term" value="F:DNA-binding transcription factor activity"/>
    <property type="evidence" value="ECO:0007669"/>
    <property type="project" value="InterPro"/>
</dbReference>
<gene>
    <name evidence="5" type="ORF">SAMN05444580_103413</name>
</gene>
<dbReference type="PANTHER" id="PTHR47894">
    <property type="entry name" value="HTH-TYPE TRANSCRIPTIONAL REGULATOR GADX"/>
    <property type="match status" value="1"/>
</dbReference>
<evidence type="ECO:0000256" key="1">
    <source>
        <dbReference type="ARBA" id="ARBA00023015"/>
    </source>
</evidence>
<dbReference type="SMART" id="SM00342">
    <property type="entry name" value="HTH_ARAC"/>
    <property type="match status" value="1"/>
</dbReference>
<protein>
    <submittedName>
        <fullName evidence="5">AraC-type DNA-binding protein</fullName>
    </submittedName>
</protein>
<dbReference type="Proteomes" id="UP000199417">
    <property type="component" value="Unassembled WGS sequence"/>
</dbReference>
<dbReference type="AlphaFoldDB" id="A0A1G6T601"/>
<dbReference type="Gene3D" id="1.10.10.60">
    <property type="entry name" value="Homeodomain-like"/>
    <property type="match status" value="1"/>
</dbReference>
<dbReference type="RefSeq" id="WP_072846550.1">
    <property type="nucleotide sequence ID" value="NZ_FNAB01000003.1"/>
</dbReference>